<evidence type="ECO:0000256" key="4">
    <source>
        <dbReference type="RuleBase" id="RU365006"/>
    </source>
</evidence>
<feature type="compositionally biased region" description="Basic and acidic residues" evidence="5">
    <location>
        <begin position="640"/>
        <end position="658"/>
    </location>
</feature>
<dbReference type="InterPro" id="IPR025069">
    <property type="entry name" value="Cpsf2_C"/>
</dbReference>
<dbReference type="Pfam" id="PF16661">
    <property type="entry name" value="Lactamase_B_6"/>
    <property type="match status" value="1"/>
</dbReference>
<dbReference type="InterPro" id="IPR022712">
    <property type="entry name" value="Beta_Casp"/>
</dbReference>
<gene>
    <name evidence="7" type="primary">CFT2</name>
    <name evidence="7" type="ORF">BN1211_1420</name>
</gene>
<evidence type="ECO:0000313" key="7">
    <source>
        <dbReference type="EMBL" id="CEP21346.1"/>
    </source>
</evidence>
<keyword evidence="2 4" id="KW-0507">mRNA processing</keyword>
<dbReference type="PANTHER" id="PTHR45922">
    <property type="entry name" value="CLEAVAGE AND POLYADENYLATION SPECIFICITY FACTOR SUBUNIT 2"/>
    <property type="match status" value="1"/>
</dbReference>
<dbReference type="GO" id="GO:0005847">
    <property type="term" value="C:mRNA cleavage and polyadenylation specificity factor complex"/>
    <property type="evidence" value="ECO:0007669"/>
    <property type="project" value="InterPro"/>
</dbReference>
<accession>A0A0H5C140</accession>
<dbReference type="InterPro" id="IPR027075">
    <property type="entry name" value="CPSF2"/>
</dbReference>
<dbReference type="GO" id="GO:0003723">
    <property type="term" value="F:RNA binding"/>
    <property type="evidence" value="ECO:0007669"/>
    <property type="project" value="UniProtKB-KW"/>
</dbReference>
<evidence type="ECO:0000256" key="3">
    <source>
        <dbReference type="ARBA" id="ARBA00023242"/>
    </source>
</evidence>
<sequence>MEFDGVRILADPGWDGASDLQYLKDVANTVDIVLLSQPTTEFLGAYAWLAFHDLNKPVYATLPTCNLGRVATIDLYRAAGIIGPIEGTQFELSDVEEAFDKIITVKHSQVTDLRAKCDGLTITAINSGHTLGGTIWVLDKNSEKVIYAPEWNHSKDSFLNGAEMLQNPALLRPSVVITSATIGSPLSHKKRVDKFFELVDATLGMGGTVLLPTSIGGRMLELIHLIDEHLQSAPIPVLLVAHAKARSLTYAGSMLEWMAPAVIKEWESRGQAPFDASRVQVVKPSELLSMPGAKVVFASGSGFENGTEAQAALFNLCTDQKTSIILTERPLEGSIGNDLYKTWFSTVKDKTGSTDEGTPIPLEKKLQIVDIREERLVGDELAAYEQTVKTRRPEREQRKKNKESEKVATKFEEDEESESEDEDDILEPKTKKEDHVPVDMDVRNAKGRARMFPYLPSKNKISDYGIIIDHADYAREEEKDVNKLKKKETQKMKLGEKNKWNEGKKQDDVSNLDALHEPVKRHITSLLVPARCVLSYIDLAGLVDLRSLSLILPALKPKAVFLISDLSDVDNLDKVANMLQKHNKFEVVVTHANEEYRSDNKLQSFDIVLDDSLSSKLKWQKIAGGFNVAHVIGEVKTKEDLKKADQQGDGDTEMKDVDGEGQEDETTQNVNDDLVLVPLEQSSLLSNVRAAPLAIGDVRLSELKKTLSLTHKVEFKGEGTLVIDDTVAIRKISDGDVIVDGLPGDLFYKVRDAVRKMLAYV</sequence>
<dbReference type="Pfam" id="PF10996">
    <property type="entry name" value="Beta-Casp"/>
    <property type="match status" value="1"/>
</dbReference>
<keyword evidence="3 4" id="KW-0539">Nucleus</keyword>
<organism evidence="7 8">
    <name type="scientific">Cyberlindnera jadinii (strain ATCC 18201 / CBS 1600 / BCRC 20928 / JCM 3617 / NBRC 0987 / NRRL Y-1542)</name>
    <name type="common">Torula yeast</name>
    <name type="synonym">Candida utilis</name>
    <dbReference type="NCBI Taxonomy" id="983966"/>
    <lineage>
        <taxon>Eukaryota</taxon>
        <taxon>Fungi</taxon>
        <taxon>Dikarya</taxon>
        <taxon>Ascomycota</taxon>
        <taxon>Saccharomycotina</taxon>
        <taxon>Saccharomycetes</taxon>
        <taxon>Phaffomycetales</taxon>
        <taxon>Phaffomycetaceae</taxon>
        <taxon>Cyberlindnera</taxon>
    </lineage>
</organism>
<keyword evidence="4" id="KW-0694">RNA-binding</keyword>
<dbReference type="PANTHER" id="PTHR45922:SF1">
    <property type="entry name" value="CLEAVAGE AND POLYADENYLATION SPECIFICITY FACTOR SUBUNIT 2"/>
    <property type="match status" value="1"/>
</dbReference>
<evidence type="ECO:0000256" key="2">
    <source>
        <dbReference type="ARBA" id="ARBA00022664"/>
    </source>
</evidence>
<dbReference type="InterPro" id="IPR035639">
    <property type="entry name" value="CPSF2_MBL"/>
</dbReference>
<feature type="domain" description="Beta-Casp" evidence="6">
    <location>
        <begin position="219"/>
        <end position="339"/>
    </location>
</feature>
<dbReference type="InterPro" id="IPR036866">
    <property type="entry name" value="RibonucZ/Hydroxyglut_hydro"/>
</dbReference>
<name>A0A0H5C140_CYBJN</name>
<dbReference type="SUPFAM" id="SSF56281">
    <property type="entry name" value="Metallo-hydrolase/oxidoreductase"/>
    <property type="match status" value="1"/>
</dbReference>
<evidence type="ECO:0000259" key="6">
    <source>
        <dbReference type="SMART" id="SM01027"/>
    </source>
</evidence>
<dbReference type="Proteomes" id="UP000038830">
    <property type="component" value="Unassembled WGS sequence"/>
</dbReference>
<feature type="compositionally biased region" description="Acidic residues" evidence="5">
    <location>
        <begin position="412"/>
        <end position="425"/>
    </location>
</feature>
<dbReference type="Pfam" id="PF13299">
    <property type="entry name" value="CPSF100_C"/>
    <property type="match status" value="1"/>
</dbReference>
<feature type="region of interest" description="Disordered" evidence="5">
    <location>
        <begin position="387"/>
        <end position="434"/>
    </location>
</feature>
<feature type="region of interest" description="Disordered" evidence="5">
    <location>
        <begin position="640"/>
        <end position="669"/>
    </location>
</feature>
<dbReference type="EMBL" id="CDQK01000002">
    <property type="protein sequence ID" value="CEP21346.1"/>
    <property type="molecule type" value="Genomic_DNA"/>
</dbReference>
<dbReference type="Gene3D" id="3.60.15.10">
    <property type="entry name" value="Ribonuclease Z/Hydroxyacylglutathione hydrolase-like"/>
    <property type="match status" value="1"/>
</dbReference>
<dbReference type="GO" id="GO:0006397">
    <property type="term" value="P:mRNA processing"/>
    <property type="evidence" value="ECO:0007669"/>
    <property type="project" value="UniProtKB-KW"/>
</dbReference>
<dbReference type="SMART" id="SM01027">
    <property type="entry name" value="Beta-Casp"/>
    <property type="match status" value="1"/>
</dbReference>
<evidence type="ECO:0000313" key="8">
    <source>
        <dbReference type="Proteomes" id="UP000038830"/>
    </source>
</evidence>
<protein>
    <recommendedName>
        <fullName evidence="4">Cleavage and polyadenylation specificity factor subunit 2</fullName>
    </recommendedName>
    <alternativeName>
        <fullName evidence="4">Cleavage and polyadenylation specificity factor 100 kDa subunit</fullName>
    </alternativeName>
</protein>
<reference evidence="8" key="1">
    <citation type="journal article" date="2015" name="J. Biotechnol.">
        <title>The structure of the Cyberlindnera jadinii genome and its relation to Candida utilis analyzed by the occurrence of single nucleotide polymorphisms.</title>
        <authorList>
            <person name="Rupp O."/>
            <person name="Brinkrolf K."/>
            <person name="Buerth C."/>
            <person name="Kunigo M."/>
            <person name="Schneider J."/>
            <person name="Jaenicke S."/>
            <person name="Goesmann A."/>
            <person name="Puehler A."/>
            <person name="Jaeger K.-E."/>
            <person name="Ernst J.F."/>
        </authorList>
    </citation>
    <scope>NUCLEOTIDE SEQUENCE [LARGE SCALE GENOMIC DNA]</scope>
    <source>
        <strain evidence="8">ATCC 18201 / CBS 1600 / BCRC 20928 / JCM 3617 / NBRC 0987 / NRRL Y-1542</strain>
    </source>
</reference>
<evidence type="ECO:0000256" key="5">
    <source>
        <dbReference type="SAM" id="MobiDB-lite"/>
    </source>
</evidence>
<dbReference type="AlphaFoldDB" id="A0A0H5C140"/>
<comment type="similarity">
    <text evidence="4">Belongs to the metallo-beta-lactamase superfamily. RNA-metabolizing metallo-beta-lactamase-like family. CPSF2/YSH1 subfamily.</text>
</comment>
<dbReference type="InterPro" id="IPR001279">
    <property type="entry name" value="Metallo-B-lactamas"/>
</dbReference>
<comment type="subcellular location">
    <subcellularLocation>
        <location evidence="1 4">Nucleus</location>
    </subcellularLocation>
</comment>
<dbReference type="CDD" id="cd16293">
    <property type="entry name" value="CPSF2-like_MBL-fold"/>
    <property type="match status" value="1"/>
</dbReference>
<evidence type="ECO:0000256" key="1">
    <source>
        <dbReference type="ARBA" id="ARBA00004123"/>
    </source>
</evidence>
<proteinExistence type="inferred from homology"/>
<feature type="compositionally biased region" description="Basic and acidic residues" evidence="5">
    <location>
        <begin position="391"/>
        <end position="411"/>
    </location>
</feature>